<dbReference type="EMBL" id="JAODUP010000445">
    <property type="protein sequence ID" value="KAK2149591.1"/>
    <property type="molecule type" value="Genomic_DNA"/>
</dbReference>
<dbReference type="AlphaFoldDB" id="A0AAD9MZM2"/>
<dbReference type="Proteomes" id="UP001208570">
    <property type="component" value="Unassembled WGS sequence"/>
</dbReference>
<accession>A0AAD9MZM2</accession>
<sequence length="233" mass="26525">MKEPLDWLTNVEHTRRTVVDKCNALGIQPDPITVVTDFERAIINAIFSILGTYIRCHGCFYNLAQSTWRKIQSLGLVTSYRDCEEAKLFCVSYFPVCNVTAGLAKLKEYIPEGFDPLVDYFESTYILGIYRKIQRPAGPDGIVHPLRVPKGLGTLLGTSHPSIWRALKHLRMDHANVKAAIILESRGQAPAKRLKKATKQLQERLVNLCTAYHKKKKTIKQFLTGIGHYIRWE</sequence>
<organism evidence="1 2">
    <name type="scientific">Paralvinella palmiformis</name>
    <dbReference type="NCBI Taxonomy" id="53620"/>
    <lineage>
        <taxon>Eukaryota</taxon>
        <taxon>Metazoa</taxon>
        <taxon>Spiralia</taxon>
        <taxon>Lophotrochozoa</taxon>
        <taxon>Annelida</taxon>
        <taxon>Polychaeta</taxon>
        <taxon>Sedentaria</taxon>
        <taxon>Canalipalpata</taxon>
        <taxon>Terebellida</taxon>
        <taxon>Terebelliformia</taxon>
        <taxon>Alvinellidae</taxon>
        <taxon>Paralvinella</taxon>
    </lineage>
</organism>
<name>A0AAD9MZM2_9ANNE</name>
<proteinExistence type="predicted"/>
<comment type="caution">
    <text evidence="1">The sequence shown here is derived from an EMBL/GenBank/DDBJ whole genome shotgun (WGS) entry which is preliminary data.</text>
</comment>
<gene>
    <name evidence="1" type="ORF">LSH36_445g01000</name>
</gene>
<evidence type="ECO:0000313" key="2">
    <source>
        <dbReference type="Proteomes" id="UP001208570"/>
    </source>
</evidence>
<reference evidence="1" key="1">
    <citation type="journal article" date="2023" name="Mol. Biol. Evol.">
        <title>Third-Generation Sequencing Reveals the Adaptive Role of the Epigenome in Three Deep-Sea Polychaetes.</title>
        <authorList>
            <person name="Perez M."/>
            <person name="Aroh O."/>
            <person name="Sun Y."/>
            <person name="Lan Y."/>
            <person name="Juniper S.K."/>
            <person name="Young C.R."/>
            <person name="Angers B."/>
            <person name="Qian P.Y."/>
        </authorList>
    </citation>
    <scope>NUCLEOTIDE SEQUENCE</scope>
    <source>
        <strain evidence="1">P08H-3</strain>
    </source>
</reference>
<keyword evidence="2" id="KW-1185">Reference proteome</keyword>
<protein>
    <submittedName>
        <fullName evidence="1">Uncharacterized protein</fullName>
    </submittedName>
</protein>
<evidence type="ECO:0000313" key="1">
    <source>
        <dbReference type="EMBL" id="KAK2149591.1"/>
    </source>
</evidence>